<sequence>MSLAMYAAPFNDNSNNNNDNDNDTNNLMNKKRQNHNHNKTQKMYNNNKETFTPSRNFDKKKVNSVLEEIHNNTEDSNLEMENFNPPPNPESSGVNKTITNEAMQNMTNQNNMNMYKVLGKSPQPNYDSENDLDLNNYRSNYGDNKSIDDYYKKMLPSMNGLVQKNPANKQYYNNEAQQMPSYGNSPPTQDVLLQKLNYMINLLEEQQDEKTNNVTEEVVLYSFLGIFIIFVIDSFARVGKYVR</sequence>
<feature type="compositionally biased region" description="Basic residues" evidence="1">
    <location>
        <begin position="29"/>
        <end position="40"/>
    </location>
</feature>
<dbReference type="EMBL" id="MN740395">
    <property type="protein sequence ID" value="QHU04313.1"/>
    <property type="molecule type" value="Genomic_DNA"/>
</dbReference>
<protein>
    <submittedName>
        <fullName evidence="2">Uncharacterized protein</fullName>
    </submittedName>
</protein>
<name>A0A6C0JG01_9ZZZZ</name>
<reference evidence="2" key="1">
    <citation type="journal article" date="2020" name="Nature">
        <title>Giant virus diversity and host interactions through global metagenomics.</title>
        <authorList>
            <person name="Schulz F."/>
            <person name="Roux S."/>
            <person name="Paez-Espino D."/>
            <person name="Jungbluth S."/>
            <person name="Walsh D.A."/>
            <person name="Denef V.J."/>
            <person name="McMahon K.D."/>
            <person name="Konstantinidis K.T."/>
            <person name="Eloe-Fadrosh E.A."/>
            <person name="Kyrpides N.C."/>
            <person name="Woyke T."/>
        </authorList>
    </citation>
    <scope>NUCLEOTIDE SEQUENCE</scope>
    <source>
        <strain evidence="2">GVMAG-M-3300027708-39</strain>
    </source>
</reference>
<feature type="compositionally biased region" description="Polar residues" evidence="1">
    <location>
        <begin position="41"/>
        <end position="55"/>
    </location>
</feature>
<feature type="compositionally biased region" description="Low complexity" evidence="1">
    <location>
        <begin position="11"/>
        <end position="26"/>
    </location>
</feature>
<dbReference type="AlphaFoldDB" id="A0A6C0JG01"/>
<organism evidence="2">
    <name type="scientific">viral metagenome</name>
    <dbReference type="NCBI Taxonomy" id="1070528"/>
    <lineage>
        <taxon>unclassified sequences</taxon>
        <taxon>metagenomes</taxon>
        <taxon>organismal metagenomes</taxon>
    </lineage>
</organism>
<accession>A0A6C0JG01</accession>
<feature type="region of interest" description="Disordered" evidence="1">
    <location>
        <begin position="1"/>
        <end position="55"/>
    </location>
</feature>
<evidence type="ECO:0000313" key="2">
    <source>
        <dbReference type="EMBL" id="QHU04313.1"/>
    </source>
</evidence>
<proteinExistence type="predicted"/>
<evidence type="ECO:0000256" key="1">
    <source>
        <dbReference type="SAM" id="MobiDB-lite"/>
    </source>
</evidence>